<dbReference type="FunFam" id="3.30.160.60:FF:000358">
    <property type="entry name" value="zinc finger protein 24"/>
    <property type="match status" value="1"/>
</dbReference>
<dbReference type="FunFam" id="3.30.160.60:FF:000417">
    <property type="entry name" value="Zinc finger protein"/>
    <property type="match status" value="1"/>
</dbReference>
<gene>
    <name evidence="7" type="ORF">NPIL_554201</name>
</gene>
<organism evidence="7 8">
    <name type="scientific">Nephila pilipes</name>
    <name type="common">Giant wood spider</name>
    <name type="synonym">Nephila maculata</name>
    <dbReference type="NCBI Taxonomy" id="299642"/>
    <lineage>
        <taxon>Eukaryota</taxon>
        <taxon>Metazoa</taxon>
        <taxon>Ecdysozoa</taxon>
        <taxon>Arthropoda</taxon>
        <taxon>Chelicerata</taxon>
        <taxon>Arachnida</taxon>
        <taxon>Araneae</taxon>
        <taxon>Araneomorphae</taxon>
        <taxon>Entelegynae</taxon>
        <taxon>Araneoidea</taxon>
        <taxon>Nephilidae</taxon>
        <taxon>Nephila</taxon>
    </lineage>
</organism>
<dbReference type="Gene3D" id="3.30.160.60">
    <property type="entry name" value="Classic Zinc Finger"/>
    <property type="match status" value="2"/>
</dbReference>
<evidence type="ECO:0000256" key="4">
    <source>
        <dbReference type="ARBA" id="ARBA00022833"/>
    </source>
</evidence>
<keyword evidence="2" id="KW-0677">Repeat</keyword>
<proteinExistence type="predicted"/>
<dbReference type="PROSITE" id="PS50157">
    <property type="entry name" value="ZINC_FINGER_C2H2_2"/>
    <property type="match status" value="2"/>
</dbReference>
<evidence type="ECO:0000256" key="3">
    <source>
        <dbReference type="ARBA" id="ARBA00022771"/>
    </source>
</evidence>
<evidence type="ECO:0000313" key="8">
    <source>
        <dbReference type="Proteomes" id="UP000887013"/>
    </source>
</evidence>
<dbReference type="PROSITE" id="PS00028">
    <property type="entry name" value="ZINC_FINGER_C2H2_1"/>
    <property type="match status" value="1"/>
</dbReference>
<dbReference type="OrthoDB" id="6433887at2759"/>
<keyword evidence="1" id="KW-0479">Metal-binding</keyword>
<dbReference type="InterPro" id="IPR050717">
    <property type="entry name" value="C2H2-ZF_Transcription_Reg"/>
</dbReference>
<dbReference type="GO" id="GO:0000977">
    <property type="term" value="F:RNA polymerase II transcription regulatory region sequence-specific DNA binding"/>
    <property type="evidence" value="ECO:0007669"/>
    <property type="project" value="TreeGrafter"/>
</dbReference>
<dbReference type="GO" id="GO:0008270">
    <property type="term" value="F:zinc ion binding"/>
    <property type="evidence" value="ECO:0007669"/>
    <property type="project" value="UniProtKB-KW"/>
</dbReference>
<dbReference type="InterPro" id="IPR013087">
    <property type="entry name" value="Znf_C2H2_type"/>
</dbReference>
<dbReference type="GO" id="GO:0000981">
    <property type="term" value="F:DNA-binding transcription factor activity, RNA polymerase II-specific"/>
    <property type="evidence" value="ECO:0007669"/>
    <property type="project" value="TreeGrafter"/>
</dbReference>
<evidence type="ECO:0000259" key="6">
    <source>
        <dbReference type="PROSITE" id="PS50157"/>
    </source>
</evidence>
<protein>
    <recommendedName>
        <fullName evidence="6">C2H2-type domain-containing protein</fullName>
    </recommendedName>
</protein>
<dbReference type="SUPFAM" id="SSF57667">
    <property type="entry name" value="beta-beta-alpha zinc fingers"/>
    <property type="match status" value="1"/>
</dbReference>
<feature type="domain" description="C2H2-type" evidence="6">
    <location>
        <begin position="56"/>
        <end position="82"/>
    </location>
</feature>
<dbReference type="EMBL" id="BMAW01012166">
    <property type="protein sequence ID" value="GFT27240.1"/>
    <property type="molecule type" value="Genomic_DNA"/>
</dbReference>
<evidence type="ECO:0000256" key="5">
    <source>
        <dbReference type="PROSITE-ProRule" id="PRU00042"/>
    </source>
</evidence>
<evidence type="ECO:0000256" key="1">
    <source>
        <dbReference type="ARBA" id="ARBA00022723"/>
    </source>
</evidence>
<dbReference type="Proteomes" id="UP000887013">
    <property type="component" value="Unassembled WGS sequence"/>
</dbReference>
<dbReference type="Pfam" id="PF13465">
    <property type="entry name" value="zf-H2C2_2"/>
    <property type="match status" value="1"/>
</dbReference>
<dbReference type="SMART" id="SM00355">
    <property type="entry name" value="ZnF_C2H2"/>
    <property type="match status" value="2"/>
</dbReference>
<sequence length="82" mass="9731">MFIILYCHVGFYHSELTFISSNTVLKRYFCKECLYSTIDRSNLKRHARTHTQERPYVCAVCGKAFTRKSNLDIHVMKHNFPN</sequence>
<dbReference type="GO" id="GO:0005634">
    <property type="term" value="C:nucleus"/>
    <property type="evidence" value="ECO:0007669"/>
    <property type="project" value="TreeGrafter"/>
</dbReference>
<keyword evidence="3 5" id="KW-0863">Zinc-finger</keyword>
<reference evidence="7" key="1">
    <citation type="submission" date="2020-08" db="EMBL/GenBank/DDBJ databases">
        <title>Multicomponent nature underlies the extraordinary mechanical properties of spider dragline silk.</title>
        <authorList>
            <person name="Kono N."/>
            <person name="Nakamura H."/>
            <person name="Mori M."/>
            <person name="Yoshida Y."/>
            <person name="Ohtoshi R."/>
            <person name="Malay A.D."/>
            <person name="Moran D.A.P."/>
            <person name="Tomita M."/>
            <person name="Numata K."/>
            <person name="Arakawa K."/>
        </authorList>
    </citation>
    <scope>NUCLEOTIDE SEQUENCE</scope>
</reference>
<accession>A0A8X6NRB1</accession>
<evidence type="ECO:0000313" key="7">
    <source>
        <dbReference type="EMBL" id="GFT27240.1"/>
    </source>
</evidence>
<evidence type="ECO:0000256" key="2">
    <source>
        <dbReference type="ARBA" id="ARBA00022737"/>
    </source>
</evidence>
<keyword evidence="8" id="KW-1185">Reference proteome</keyword>
<feature type="domain" description="C2H2-type" evidence="6">
    <location>
        <begin position="28"/>
        <end position="55"/>
    </location>
</feature>
<name>A0A8X6NRB1_NEPPI</name>
<comment type="caution">
    <text evidence="7">The sequence shown here is derived from an EMBL/GenBank/DDBJ whole genome shotgun (WGS) entry which is preliminary data.</text>
</comment>
<keyword evidence="4" id="KW-0862">Zinc</keyword>
<dbReference type="InterPro" id="IPR036236">
    <property type="entry name" value="Znf_C2H2_sf"/>
</dbReference>
<dbReference type="AlphaFoldDB" id="A0A8X6NRB1"/>
<dbReference type="PANTHER" id="PTHR14196">
    <property type="entry name" value="ODD-SKIPPED - RELATED"/>
    <property type="match status" value="1"/>
</dbReference>
<dbReference type="PANTHER" id="PTHR14196:SF12">
    <property type="entry name" value="ZINC FINGER PROTEIN 208-LIKE"/>
    <property type="match status" value="1"/>
</dbReference>